<dbReference type="Pfam" id="PF00996">
    <property type="entry name" value="GDI"/>
    <property type="match status" value="1"/>
</dbReference>
<accession>A0ABQ5GBJ6</accession>
<dbReference type="Gene3D" id="1.10.405.10">
    <property type="entry name" value="Guanine Nucleotide Dissociation Inhibitor, domain 1"/>
    <property type="match status" value="1"/>
</dbReference>
<evidence type="ECO:0000313" key="1">
    <source>
        <dbReference type="EMBL" id="GJT73055.1"/>
    </source>
</evidence>
<sequence>MYTFSPMMVANSRKHHCRVRSYTREVLVISTNLDIQKNHYPLDFRNRRGDEARIKNTCKYGLDDNTVDFIGHALALHRDDRYLMKTLRTSLAPDVSRPKMLSLLVENLEIMEKLVVEWVRTTYENAYKQAVVAKASVNFRDYM</sequence>
<keyword evidence="2" id="KW-1185">Reference proteome</keyword>
<gene>
    <name evidence="1" type="ORF">Tco_1032341</name>
</gene>
<organism evidence="1 2">
    <name type="scientific">Tanacetum coccineum</name>
    <dbReference type="NCBI Taxonomy" id="301880"/>
    <lineage>
        <taxon>Eukaryota</taxon>
        <taxon>Viridiplantae</taxon>
        <taxon>Streptophyta</taxon>
        <taxon>Embryophyta</taxon>
        <taxon>Tracheophyta</taxon>
        <taxon>Spermatophyta</taxon>
        <taxon>Magnoliopsida</taxon>
        <taxon>eudicotyledons</taxon>
        <taxon>Gunneridae</taxon>
        <taxon>Pentapetalae</taxon>
        <taxon>asterids</taxon>
        <taxon>campanulids</taxon>
        <taxon>Asterales</taxon>
        <taxon>Asteraceae</taxon>
        <taxon>Asteroideae</taxon>
        <taxon>Anthemideae</taxon>
        <taxon>Anthemidinae</taxon>
        <taxon>Tanacetum</taxon>
    </lineage>
</organism>
<dbReference type="Proteomes" id="UP001151760">
    <property type="component" value="Unassembled WGS sequence"/>
</dbReference>
<name>A0ABQ5GBJ6_9ASTR</name>
<reference evidence="1" key="2">
    <citation type="submission" date="2022-01" db="EMBL/GenBank/DDBJ databases">
        <authorList>
            <person name="Yamashiro T."/>
            <person name="Shiraishi A."/>
            <person name="Satake H."/>
            <person name="Nakayama K."/>
        </authorList>
    </citation>
    <scope>NUCLEOTIDE SEQUENCE</scope>
</reference>
<comment type="caution">
    <text evidence="1">The sequence shown here is derived from an EMBL/GenBank/DDBJ whole genome shotgun (WGS) entry which is preliminary data.</text>
</comment>
<proteinExistence type="predicted"/>
<dbReference type="EMBL" id="BQNB010018317">
    <property type="protein sequence ID" value="GJT73055.1"/>
    <property type="molecule type" value="Genomic_DNA"/>
</dbReference>
<reference evidence="1" key="1">
    <citation type="journal article" date="2022" name="Int. J. Mol. Sci.">
        <title>Draft Genome of Tanacetum Coccineum: Genomic Comparison of Closely Related Tanacetum-Family Plants.</title>
        <authorList>
            <person name="Yamashiro T."/>
            <person name="Shiraishi A."/>
            <person name="Nakayama K."/>
            <person name="Satake H."/>
        </authorList>
    </citation>
    <scope>NUCLEOTIDE SEQUENCE</scope>
</reference>
<dbReference type="InterPro" id="IPR018203">
    <property type="entry name" value="GDP_dissociation_inhibitor"/>
</dbReference>
<protein>
    <submittedName>
        <fullName evidence="1">Retrotransposon-related protein</fullName>
    </submittedName>
</protein>
<evidence type="ECO:0000313" key="2">
    <source>
        <dbReference type="Proteomes" id="UP001151760"/>
    </source>
</evidence>